<name>A0ABX5QCQ9_9MICO</name>
<dbReference type="PROSITE" id="PS50928">
    <property type="entry name" value="ABC_TM1"/>
    <property type="match status" value="1"/>
</dbReference>
<dbReference type="Proteomes" id="UP000285768">
    <property type="component" value="Chromosome"/>
</dbReference>
<organism evidence="10 11">
    <name type="scientific">Leucobacter muris</name>
    <dbReference type="NCBI Taxonomy" id="1935379"/>
    <lineage>
        <taxon>Bacteria</taxon>
        <taxon>Bacillati</taxon>
        <taxon>Actinomycetota</taxon>
        <taxon>Actinomycetes</taxon>
        <taxon>Micrococcales</taxon>
        <taxon>Microbacteriaceae</taxon>
        <taxon>Leucobacter</taxon>
    </lineage>
</organism>
<evidence type="ECO:0000313" key="10">
    <source>
        <dbReference type="EMBL" id="QAB16850.1"/>
    </source>
</evidence>
<keyword evidence="3" id="KW-1003">Cell membrane</keyword>
<keyword evidence="2 8" id="KW-0813">Transport</keyword>
<feature type="transmembrane region" description="Helical" evidence="8">
    <location>
        <begin position="67"/>
        <end position="89"/>
    </location>
</feature>
<dbReference type="PANTHER" id="PTHR43357">
    <property type="entry name" value="INNER MEMBRANE ABC TRANSPORTER PERMEASE PROTEIN YDCV"/>
    <property type="match status" value="1"/>
</dbReference>
<sequence>MSRRSYIVLGILVVLIAVFLVLPGLTVIPMSFNGARTMRFPPETWSLTWYENFFTNRVWVRSLMSSLLVAFLAAVLATIAGTCAAFALVRHRFRGKSLVAGLLLAPLATPVVILGLGDYALFLKWGITGTPLGFVLAYTVISIPYVVITVSAVLVGIQREFELAASVLGASKPSVFFKITLPLLLPGVLAGFLFAFVTAFDETVIAIFLSEPRFRTLPVTMYSSMTREVDPTIASASAIIMLMTTAVLVLYVVATRKKKGASA</sequence>
<evidence type="ECO:0000256" key="2">
    <source>
        <dbReference type="ARBA" id="ARBA00022448"/>
    </source>
</evidence>
<dbReference type="InterPro" id="IPR000515">
    <property type="entry name" value="MetI-like"/>
</dbReference>
<evidence type="ECO:0000256" key="6">
    <source>
        <dbReference type="ARBA" id="ARBA00022989"/>
    </source>
</evidence>
<evidence type="ECO:0000256" key="8">
    <source>
        <dbReference type="RuleBase" id="RU363032"/>
    </source>
</evidence>
<comment type="subcellular location">
    <subcellularLocation>
        <location evidence="1">Cell inner membrane</location>
        <topology evidence="1">Multi-pass membrane protein</topology>
    </subcellularLocation>
    <subcellularLocation>
        <location evidence="8">Cell membrane</location>
        <topology evidence="8">Multi-pass membrane protein</topology>
    </subcellularLocation>
</comment>
<evidence type="ECO:0000256" key="1">
    <source>
        <dbReference type="ARBA" id="ARBA00004429"/>
    </source>
</evidence>
<keyword evidence="4" id="KW-0997">Cell inner membrane</keyword>
<feature type="domain" description="ABC transmembrane type-1" evidence="9">
    <location>
        <begin position="63"/>
        <end position="252"/>
    </location>
</feature>
<feature type="transmembrane region" description="Helical" evidence="8">
    <location>
        <begin position="134"/>
        <end position="155"/>
    </location>
</feature>
<evidence type="ECO:0000256" key="7">
    <source>
        <dbReference type="ARBA" id="ARBA00023136"/>
    </source>
</evidence>
<keyword evidence="11" id="KW-1185">Reference proteome</keyword>
<dbReference type="CDD" id="cd06261">
    <property type="entry name" value="TM_PBP2"/>
    <property type="match status" value="1"/>
</dbReference>
<keyword evidence="5 8" id="KW-0812">Transmembrane</keyword>
<evidence type="ECO:0000256" key="4">
    <source>
        <dbReference type="ARBA" id="ARBA00022519"/>
    </source>
</evidence>
<keyword evidence="6 8" id="KW-1133">Transmembrane helix</keyword>
<feature type="transmembrane region" description="Helical" evidence="8">
    <location>
        <begin position="7"/>
        <end position="32"/>
    </location>
</feature>
<keyword evidence="7 8" id="KW-0472">Membrane</keyword>
<comment type="similarity">
    <text evidence="8">Belongs to the binding-protein-dependent transport system permease family.</text>
</comment>
<dbReference type="InterPro" id="IPR035906">
    <property type="entry name" value="MetI-like_sf"/>
</dbReference>
<dbReference type="PANTHER" id="PTHR43357:SF4">
    <property type="entry name" value="INNER MEMBRANE ABC TRANSPORTER PERMEASE PROTEIN YDCV"/>
    <property type="match status" value="1"/>
</dbReference>
<dbReference type="Gene3D" id="1.10.3720.10">
    <property type="entry name" value="MetI-like"/>
    <property type="match status" value="1"/>
</dbReference>
<dbReference type="RefSeq" id="WP_128386167.1">
    <property type="nucleotide sequence ID" value="NZ_CP035037.1"/>
</dbReference>
<dbReference type="EMBL" id="CP035037">
    <property type="protein sequence ID" value="QAB16850.1"/>
    <property type="molecule type" value="Genomic_DNA"/>
</dbReference>
<accession>A0ABX5QCQ9</accession>
<dbReference type="SUPFAM" id="SSF161098">
    <property type="entry name" value="MetI-like"/>
    <property type="match status" value="1"/>
</dbReference>
<gene>
    <name evidence="10" type="ORF">Leucomu_01880</name>
</gene>
<reference evidence="10 11" key="1">
    <citation type="submission" date="2019-01" db="EMBL/GenBank/DDBJ databases">
        <title>Leucobacter muris sp. nov. isolated from the nose of a laboratory mouse.</title>
        <authorList>
            <person name="Benga L."/>
            <person name="Sproeer C."/>
            <person name="Schumann P."/>
            <person name="Verbarg S."/>
            <person name="Bunk B."/>
            <person name="Engelhardt E."/>
            <person name="Benten P.M."/>
            <person name="Sager M."/>
        </authorList>
    </citation>
    <scope>NUCLEOTIDE SEQUENCE [LARGE SCALE GENOMIC DNA]</scope>
    <source>
        <strain evidence="10 11">DSM 101948</strain>
    </source>
</reference>
<evidence type="ECO:0000313" key="11">
    <source>
        <dbReference type="Proteomes" id="UP000285768"/>
    </source>
</evidence>
<dbReference type="Pfam" id="PF00528">
    <property type="entry name" value="BPD_transp_1"/>
    <property type="match status" value="1"/>
</dbReference>
<evidence type="ECO:0000256" key="5">
    <source>
        <dbReference type="ARBA" id="ARBA00022692"/>
    </source>
</evidence>
<feature type="transmembrane region" description="Helical" evidence="8">
    <location>
        <begin position="175"/>
        <end position="200"/>
    </location>
</feature>
<protein>
    <submittedName>
        <fullName evidence="10">ABC transporter permease</fullName>
    </submittedName>
</protein>
<evidence type="ECO:0000259" key="9">
    <source>
        <dbReference type="PROSITE" id="PS50928"/>
    </source>
</evidence>
<proteinExistence type="inferred from homology"/>
<evidence type="ECO:0000256" key="3">
    <source>
        <dbReference type="ARBA" id="ARBA00022475"/>
    </source>
</evidence>
<feature type="transmembrane region" description="Helical" evidence="8">
    <location>
        <begin position="101"/>
        <end position="122"/>
    </location>
</feature>
<feature type="transmembrane region" description="Helical" evidence="8">
    <location>
        <begin position="233"/>
        <end position="254"/>
    </location>
</feature>